<evidence type="ECO:0000313" key="15">
    <source>
        <dbReference type="Proteomes" id="UP000248592"/>
    </source>
</evidence>
<evidence type="ECO:0000256" key="7">
    <source>
        <dbReference type="ARBA" id="ARBA00022927"/>
    </source>
</evidence>
<dbReference type="RefSeq" id="WP_112295023.1">
    <property type="nucleotide sequence ID" value="NZ_CBCSBS010000002.1"/>
</dbReference>
<organism evidence="14 15">
    <name type="scientific">Polynucleobacter paneuropaeus</name>
    <dbReference type="NCBI Taxonomy" id="2527775"/>
    <lineage>
        <taxon>Bacteria</taxon>
        <taxon>Pseudomonadati</taxon>
        <taxon>Pseudomonadota</taxon>
        <taxon>Betaproteobacteria</taxon>
        <taxon>Burkholderiales</taxon>
        <taxon>Burkholderiaceae</taxon>
        <taxon>Polynucleobacter</taxon>
    </lineage>
</organism>
<evidence type="ECO:0000256" key="1">
    <source>
        <dbReference type="ARBA" id="ARBA00004459"/>
    </source>
</evidence>
<evidence type="ECO:0000256" key="12">
    <source>
        <dbReference type="ARBA" id="ARBA00023288"/>
    </source>
</evidence>
<dbReference type="CDD" id="cd16326">
    <property type="entry name" value="LolB"/>
    <property type="match status" value="1"/>
</dbReference>
<keyword evidence="9" id="KW-0564">Palmitate</keyword>
<dbReference type="EMBL" id="CP030085">
    <property type="protein sequence ID" value="AWW50425.1"/>
    <property type="molecule type" value="Genomic_DNA"/>
</dbReference>
<dbReference type="InterPro" id="IPR004565">
    <property type="entry name" value="OM_lipoprot_LolB"/>
</dbReference>
<evidence type="ECO:0000256" key="3">
    <source>
        <dbReference type="ARBA" id="ARBA00011245"/>
    </source>
</evidence>
<evidence type="ECO:0000313" key="14">
    <source>
        <dbReference type="EMBL" id="AWW50425.1"/>
    </source>
</evidence>
<proteinExistence type="inferred from homology"/>
<evidence type="ECO:0000256" key="2">
    <source>
        <dbReference type="ARBA" id="ARBA00009696"/>
    </source>
</evidence>
<dbReference type="GO" id="GO:0015031">
    <property type="term" value="P:protein transport"/>
    <property type="evidence" value="ECO:0007669"/>
    <property type="project" value="UniProtKB-KW"/>
</dbReference>
<dbReference type="AlphaFoldDB" id="A0A2Z4JU65"/>
<dbReference type="Proteomes" id="UP000248592">
    <property type="component" value="Chromosome"/>
</dbReference>
<accession>A0A2Z4JU65</accession>
<reference evidence="15" key="1">
    <citation type="submission" date="2018-06" db="EMBL/GenBank/DDBJ databases">
        <title>Description of a new Polynucleobacter species.</title>
        <authorList>
            <person name="Hahn M.W."/>
        </authorList>
    </citation>
    <scope>NUCLEOTIDE SEQUENCE [LARGE SCALE GENOMIC DNA]</scope>
    <source>
        <strain evidence="15">MG-25-Pas1-D2</strain>
    </source>
</reference>
<evidence type="ECO:0000256" key="6">
    <source>
        <dbReference type="ARBA" id="ARBA00022729"/>
    </source>
</evidence>
<dbReference type="Pfam" id="PF03550">
    <property type="entry name" value="LolB"/>
    <property type="match status" value="1"/>
</dbReference>
<evidence type="ECO:0000256" key="11">
    <source>
        <dbReference type="ARBA" id="ARBA00023237"/>
    </source>
</evidence>
<comment type="subcellular location">
    <subcellularLocation>
        <location evidence="1">Cell outer membrane</location>
        <topology evidence="1">Lipid-anchor</topology>
    </subcellularLocation>
</comment>
<dbReference type="Gene3D" id="2.50.20.10">
    <property type="entry name" value="Lipoprotein localisation LolA/LolB/LppX"/>
    <property type="match status" value="1"/>
</dbReference>
<evidence type="ECO:0000256" key="13">
    <source>
        <dbReference type="SAM" id="SignalP"/>
    </source>
</evidence>
<keyword evidence="12" id="KW-0449">Lipoprotein</keyword>
<dbReference type="GO" id="GO:0009279">
    <property type="term" value="C:cell outer membrane"/>
    <property type="evidence" value="ECO:0007669"/>
    <property type="project" value="UniProtKB-SubCell"/>
</dbReference>
<evidence type="ECO:0000256" key="8">
    <source>
        <dbReference type="ARBA" id="ARBA00023136"/>
    </source>
</evidence>
<keyword evidence="6 13" id="KW-0732">Signal</keyword>
<keyword evidence="7" id="KW-0653">Protein transport</keyword>
<evidence type="ECO:0000256" key="5">
    <source>
        <dbReference type="ARBA" id="ARBA00022448"/>
    </source>
</evidence>
<evidence type="ECO:0000256" key="10">
    <source>
        <dbReference type="ARBA" id="ARBA00023186"/>
    </source>
</evidence>
<keyword evidence="10" id="KW-0143">Chaperone</keyword>
<evidence type="ECO:0000256" key="4">
    <source>
        <dbReference type="ARBA" id="ARBA00016202"/>
    </source>
</evidence>
<keyword evidence="11" id="KW-0998">Cell outer membrane</keyword>
<feature type="chain" id="PRO_5016440714" description="Outer-membrane lipoprotein LolB" evidence="13">
    <location>
        <begin position="31"/>
        <end position="494"/>
    </location>
</feature>
<gene>
    <name evidence="14" type="ORF">Pas1_08555</name>
</gene>
<protein>
    <recommendedName>
        <fullName evidence="4">Outer-membrane lipoprotein LolB</fullName>
    </recommendedName>
</protein>
<name>A0A2Z4JU65_9BURK</name>
<dbReference type="SUPFAM" id="SSF48452">
    <property type="entry name" value="TPR-like"/>
    <property type="match status" value="1"/>
</dbReference>
<comment type="similarity">
    <text evidence="2">Belongs to the LolB family.</text>
</comment>
<evidence type="ECO:0000256" key="9">
    <source>
        <dbReference type="ARBA" id="ARBA00023139"/>
    </source>
</evidence>
<dbReference type="InterPro" id="IPR011990">
    <property type="entry name" value="TPR-like_helical_dom_sf"/>
</dbReference>
<dbReference type="InterPro" id="IPR029046">
    <property type="entry name" value="LolA/LolB/LppX"/>
</dbReference>
<dbReference type="SUPFAM" id="SSF89392">
    <property type="entry name" value="Prokaryotic lipoproteins and lipoprotein localization factors"/>
    <property type="match status" value="1"/>
</dbReference>
<feature type="signal peptide" evidence="13">
    <location>
        <begin position="1"/>
        <end position="30"/>
    </location>
</feature>
<sequence length="494" mass="53824">MNLFCKSAFQSICLVCLLSAMSFLGSNALAQSENAGNGEAVFEILASEIALQRGEAGLAYNTYLELARRYQDPRLAQRAMEIAINAGASDLALQAAQTWQSLAPAQTKPKEVLVTLLILNQRWSEAVQPTIALLNQESLAERENTLLQIQSLLSKASNESDALRAFYEIVSELKPAPKNPGILYTYAMAAENTGHTEIMEKVLRQILVKNPNDANTLNALGYSLADRNQQLNEAFKLISKAHRLAPDDPFILDSLGWVNFRLGKNALALEELKQAFGMKPEADIAAHIGEVLWAMNRHSEAEAIWAEGQKLDANNATLKETIKRLQPDWSLSASSSQGSWDGRFAVKIIGITNSQNQGGSGGFTLTQDAQKDILEIRNPVGGSIAKITITPGEASLESNGKIVTAVDADTLVQNTLGLPLPARGLSNWLRGEVRPGSTASVERNSSGQVSQIIQDGWNLNYTWSKSNVLEKLNLSRNSNIGSIDIRLVFDKPNE</sequence>
<keyword evidence="5" id="KW-0813">Transport</keyword>
<dbReference type="Gene3D" id="1.25.40.10">
    <property type="entry name" value="Tetratricopeptide repeat domain"/>
    <property type="match status" value="2"/>
</dbReference>
<keyword evidence="8" id="KW-0472">Membrane</keyword>
<comment type="subunit">
    <text evidence="3">Monomer.</text>
</comment>